<organism evidence="3">
    <name type="scientific">Fagus sylvatica</name>
    <name type="common">Beechnut</name>
    <dbReference type="NCBI Taxonomy" id="28930"/>
    <lineage>
        <taxon>Eukaryota</taxon>
        <taxon>Viridiplantae</taxon>
        <taxon>Streptophyta</taxon>
        <taxon>Embryophyta</taxon>
        <taxon>Tracheophyta</taxon>
        <taxon>Spermatophyta</taxon>
        <taxon>Magnoliopsida</taxon>
        <taxon>eudicotyledons</taxon>
        <taxon>Gunneridae</taxon>
        <taxon>Pentapetalae</taxon>
        <taxon>rosids</taxon>
        <taxon>fabids</taxon>
        <taxon>Fagales</taxon>
        <taxon>Fagaceae</taxon>
        <taxon>Fagus</taxon>
    </lineage>
</organism>
<evidence type="ECO:0000256" key="1">
    <source>
        <dbReference type="SAM" id="MobiDB-lite"/>
    </source>
</evidence>
<dbReference type="EMBL" id="OIVN01006236">
    <property type="protein sequence ID" value="SPD28539.1"/>
    <property type="molecule type" value="Genomic_DNA"/>
</dbReference>
<feature type="signal peptide" evidence="2">
    <location>
        <begin position="1"/>
        <end position="37"/>
    </location>
</feature>
<evidence type="ECO:0000256" key="2">
    <source>
        <dbReference type="SAM" id="SignalP"/>
    </source>
</evidence>
<dbReference type="AlphaFoldDB" id="A0A2N9IWL4"/>
<keyword evidence="2" id="KW-0732">Signal</keyword>
<gene>
    <name evidence="3" type="ORF">FSB_LOCUS56421</name>
</gene>
<reference evidence="3" key="1">
    <citation type="submission" date="2018-02" db="EMBL/GenBank/DDBJ databases">
        <authorList>
            <person name="Cohen D.B."/>
            <person name="Kent A.D."/>
        </authorList>
    </citation>
    <scope>NUCLEOTIDE SEQUENCE</scope>
</reference>
<feature type="region of interest" description="Disordered" evidence="1">
    <location>
        <begin position="104"/>
        <end position="136"/>
    </location>
</feature>
<feature type="chain" id="PRO_5014951697" evidence="2">
    <location>
        <begin position="38"/>
        <end position="136"/>
    </location>
</feature>
<evidence type="ECO:0000313" key="3">
    <source>
        <dbReference type="EMBL" id="SPD28539.1"/>
    </source>
</evidence>
<name>A0A2N9IWL4_FAGSY</name>
<proteinExistence type="predicted"/>
<protein>
    <submittedName>
        <fullName evidence="3">Uncharacterized protein</fullName>
    </submittedName>
</protein>
<accession>A0A2N9IWL4</accession>
<sequence length="136" mass="14869">MDTVLQLQGSWSCLTPSSIFFAFLTMCLISAPPQVGGCKWANVVRWVDDAWQRPEQLERQMRAAHVAHGAAVRLARVACETSRNHGRIFRQGVRAPIKVKSLGLGRSRPNLSNEKESKKGNGNETISDGGGIAVNL</sequence>